<feature type="transmembrane region" description="Helical" evidence="1">
    <location>
        <begin position="81"/>
        <end position="99"/>
    </location>
</feature>
<dbReference type="AlphaFoldDB" id="A0A7W7SXN0"/>
<keyword evidence="3" id="KW-1185">Reference proteome</keyword>
<reference evidence="2 3" key="1">
    <citation type="submission" date="2020-08" db="EMBL/GenBank/DDBJ databases">
        <title>Sequencing the genomes of 1000 actinobacteria strains.</title>
        <authorList>
            <person name="Klenk H.-P."/>
        </authorList>
    </citation>
    <scope>NUCLEOTIDE SEQUENCE [LARGE SCALE GENOMIC DNA]</scope>
    <source>
        <strain evidence="2 3">DSM 45084</strain>
    </source>
</reference>
<organism evidence="2 3">
    <name type="scientific">Saccharothrix violaceirubra</name>
    <dbReference type="NCBI Taxonomy" id="413306"/>
    <lineage>
        <taxon>Bacteria</taxon>
        <taxon>Bacillati</taxon>
        <taxon>Actinomycetota</taxon>
        <taxon>Actinomycetes</taxon>
        <taxon>Pseudonocardiales</taxon>
        <taxon>Pseudonocardiaceae</taxon>
        <taxon>Saccharothrix</taxon>
    </lineage>
</organism>
<evidence type="ECO:0000313" key="2">
    <source>
        <dbReference type="EMBL" id="MBB4962844.1"/>
    </source>
</evidence>
<dbReference type="EMBL" id="JACHJS010000001">
    <property type="protein sequence ID" value="MBB4962844.1"/>
    <property type="molecule type" value="Genomic_DNA"/>
</dbReference>
<proteinExistence type="predicted"/>
<accession>A0A7W7SXN0</accession>
<sequence length="173" mass="18488">MARDVIDIAVRNRILWIGSRAYPLPNITMADLKEVRYRRSTALWEWSKAVAWCAAFVLVMGFIGASTTIGVGNGSYSLGELGGLVAVVIGLGVTVRLLVKLLSRPLYRLVLQTAAGSADALASRDGAAMRELTTSIVDAINDPHASFQRTINNVINQYGAGAVATQNNLGGDR</sequence>
<gene>
    <name evidence="2" type="ORF">F4559_000203</name>
</gene>
<protein>
    <submittedName>
        <fullName evidence="2">Uncharacterized protein</fullName>
    </submittedName>
</protein>
<dbReference type="Proteomes" id="UP000542674">
    <property type="component" value="Unassembled WGS sequence"/>
</dbReference>
<keyword evidence="1" id="KW-1133">Transmembrane helix</keyword>
<keyword evidence="1" id="KW-0812">Transmembrane</keyword>
<keyword evidence="1" id="KW-0472">Membrane</keyword>
<dbReference type="Pfam" id="PF19744">
    <property type="entry name" value="DUF6232"/>
    <property type="match status" value="1"/>
</dbReference>
<feature type="transmembrane region" description="Helical" evidence="1">
    <location>
        <begin position="49"/>
        <end position="69"/>
    </location>
</feature>
<evidence type="ECO:0000256" key="1">
    <source>
        <dbReference type="SAM" id="Phobius"/>
    </source>
</evidence>
<dbReference type="InterPro" id="IPR045629">
    <property type="entry name" value="DUF6232"/>
</dbReference>
<name>A0A7W7SXN0_9PSEU</name>
<evidence type="ECO:0000313" key="3">
    <source>
        <dbReference type="Proteomes" id="UP000542674"/>
    </source>
</evidence>
<comment type="caution">
    <text evidence="2">The sequence shown here is derived from an EMBL/GenBank/DDBJ whole genome shotgun (WGS) entry which is preliminary data.</text>
</comment>
<dbReference type="RefSeq" id="WP_184665711.1">
    <property type="nucleotide sequence ID" value="NZ_BAABAI010000004.1"/>
</dbReference>